<evidence type="ECO:0000313" key="2">
    <source>
        <dbReference type="Proteomes" id="UP001630127"/>
    </source>
</evidence>
<protein>
    <submittedName>
        <fullName evidence="1">Uncharacterized protein</fullName>
    </submittedName>
</protein>
<name>A0ABD2ZIM5_9GENT</name>
<organism evidence="1 2">
    <name type="scientific">Cinchona calisaya</name>
    <dbReference type="NCBI Taxonomy" id="153742"/>
    <lineage>
        <taxon>Eukaryota</taxon>
        <taxon>Viridiplantae</taxon>
        <taxon>Streptophyta</taxon>
        <taxon>Embryophyta</taxon>
        <taxon>Tracheophyta</taxon>
        <taxon>Spermatophyta</taxon>
        <taxon>Magnoliopsida</taxon>
        <taxon>eudicotyledons</taxon>
        <taxon>Gunneridae</taxon>
        <taxon>Pentapetalae</taxon>
        <taxon>asterids</taxon>
        <taxon>lamiids</taxon>
        <taxon>Gentianales</taxon>
        <taxon>Rubiaceae</taxon>
        <taxon>Cinchonoideae</taxon>
        <taxon>Cinchoneae</taxon>
        <taxon>Cinchona</taxon>
    </lineage>
</organism>
<accession>A0ABD2ZIM5</accession>
<comment type="caution">
    <text evidence="1">The sequence shown here is derived from an EMBL/GenBank/DDBJ whole genome shotgun (WGS) entry which is preliminary data.</text>
</comment>
<sequence length="94" mass="10715">MLFKKRKKERLQFVGDIDGDRTTLVLAGHPYRLDGKDLAKSMIKSTAKSDPLQLLLMENDNSCLGLKGERERENNMMVGWTIKPSSPLVRNRGR</sequence>
<evidence type="ECO:0000313" key="1">
    <source>
        <dbReference type="EMBL" id="KAL3518888.1"/>
    </source>
</evidence>
<dbReference type="Proteomes" id="UP001630127">
    <property type="component" value="Unassembled WGS sequence"/>
</dbReference>
<gene>
    <name evidence="1" type="ORF">ACH5RR_021477</name>
</gene>
<dbReference type="AlphaFoldDB" id="A0ABD2ZIM5"/>
<keyword evidence="2" id="KW-1185">Reference proteome</keyword>
<reference evidence="1 2" key="1">
    <citation type="submission" date="2024-11" db="EMBL/GenBank/DDBJ databases">
        <title>A near-complete genome assembly of Cinchona calisaya.</title>
        <authorList>
            <person name="Lian D.C."/>
            <person name="Zhao X.W."/>
            <person name="Wei L."/>
        </authorList>
    </citation>
    <scope>NUCLEOTIDE SEQUENCE [LARGE SCALE GENOMIC DNA]</scope>
    <source>
        <tissue evidence="1">Nenye</tissue>
    </source>
</reference>
<dbReference type="EMBL" id="JBJUIK010000009">
    <property type="protein sequence ID" value="KAL3518888.1"/>
    <property type="molecule type" value="Genomic_DNA"/>
</dbReference>
<proteinExistence type="predicted"/>